<proteinExistence type="predicted"/>
<evidence type="ECO:0000313" key="4">
    <source>
        <dbReference type="Proteomes" id="UP000000707"/>
    </source>
</evidence>
<organism evidence="4">
    <name type="scientific">Candida tenuis (strain ATCC 10573 / BCRC 21748 / CBS 615 / JCM 9827 / NBRC 10315 / NRRL Y-1498 / VKM Y-70)</name>
    <name type="common">Yeast</name>
    <name type="synonym">Yamadazyma tenuis</name>
    <dbReference type="NCBI Taxonomy" id="590646"/>
    <lineage>
        <taxon>Eukaryota</taxon>
        <taxon>Fungi</taxon>
        <taxon>Dikarya</taxon>
        <taxon>Ascomycota</taxon>
        <taxon>Saccharomycotina</taxon>
        <taxon>Pichiomycetes</taxon>
        <taxon>Debaryomycetaceae</taxon>
        <taxon>Yamadazyma</taxon>
    </lineage>
</organism>
<feature type="transmembrane region" description="Helical" evidence="2">
    <location>
        <begin position="106"/>
        <end position="127"/>
    </location>
</feature>
<name>G3BAG4_CANTC</name>
<evidence type="ECO:0000256" key="2">
    <source>
        <dbReference type="SAM" id="Phobius"/>
    </source>
</evidence>
<dbReference type="Proteomes" id="UP000000707">
    <property type="component" value="Unassembled WGS sequence"/>
</dbReference>
<keyword evidence="2" id="KW-0812">Transmembrane</keyword>
<feature type="region of interest" description="Disordered" evidence="1">
    <location>
        <begin position="1"/>
        <end position="48"/>
    </location>
</feature>
<accession>G3BAG4</accession>
<evidence type="ECO:0000313" key="3">
    <source>
        <dbReference type="EMBL" id="EGV62053.1"/>
    </source>
</evidence>
<dbReference type="AlphaFoldDB" id="G3BAG4"/>
<keyword evidence="2" id="KW-0472">Membrane</keyword>
<evidence type="ECO:0000256" key="1">
    <source>
        <dbReference type="SAM" id="MobiDB-lite"/>
    </source>
</evidence>
<feature type="region of interest" description="Disordered" evidence="1">
    <location>
        <begin position="59"/>
        <end position="78"/>
    </location>
</feature>
<keyword evidence="4" id="KW-1185">Reference proteome</keyword>
<keyword evidence="2" id="KW-1133">Transmembrane helix</keyword>
<feature type="compositionally biased region" description="Basic and acidic residues" evidence="1">
    <location>
        <begin position="1"/>
        <end position="10"/>
    </location>
</feature>
<dbReference type="EMBL" id="GL996527">
    <property type="protein sequence ID" value="EGV62053.1"/>
    <property type="molecule type" value="Genomic_DNA"/>
</dbReference>
<gene>
    <name evidence="3" type="ORF">CANTEDRAFT_115509</name>
</gene>
<dbReference type="HOGENOM" id="CLU_1815726_0_0_1"/>
<reference evidence="3 4" key="1">
    <citation type="journal article" date="2011" name="Proc. Natl. Acad. Sci. U.S.A.">
        <title>Comparative genomics of xylose-fermenting fungi for enhanced biofuel production.</title>
        <authorList>
            <person name="Wohlbach D.J."/>
            <person name="Kuo A."/>
            <person name="Sato T.K."/>
            <person name="Potts K.M."/>
            <person name="Salamov A.A."/>
            <person name="LaButti K.M."/>
            <person name="Sun H."/>
            <person name="Clum A."/>
            <person name="Pangilinan J.L."/>
            <person name="Lindquist E.A."/>
            <person name="Lucas S."/>
            <person name="Lapidus A."/>
            <person name="Jin M."/>
            <person name="Gunawan C."/>
            <person name="Balan V."/>
            <person name="Dale B.E."/>
            <person name="Jeffries T.W."/>
            <person name="Zinkel R."/>
            <person name="Barry K.W."/>
            <person name="Grigoriev I.V."/>
            <person name="Gasch A.P."/>
        </authorList>
    </citation>
    <scope>NUCLEOTIDE SEQUENCE [LARGE SCALE GENOMIC DNA]</scope>
    <source>
        <strain evidence="4">ATCC 10573 / BCRC 21748 / CBS 615 / JCM 9827 / NBRC 10315 / NRRL Y-1498 / VKM Y-70</strain>
    </source>
</reference>
<dbReference type="eggNOG" id="ENOG502RQEE">
    <property type="taxonomic scope" value="Eukaryota"/>
</dbReference>
<protein>
    <submittedName>
        <fullName evidence="3">Uncharacterized protein</fullName>
    </submittedName>
</protein>
<sequence>MNHETKEPRRPSISVSQPDSGPIPFPSHKPNRSRSSSQVITPAVGKTKEEVKRQYSYSVSSVGSDMDDGLGTNNPYANRNRKLSEVDLENQLILTAGGSREDVCCFFIKLFVLMILVIGSGVLIFYAL</sequence>
<dbReference type="OrthoDB" id="4025722at2759"/>